<dbReference type="GO" id="GO:0017183">
    <property type="term" value="P:protein histidyl modification to diphthamide"/>
    <property type="evidence" value="ECO:0007669"/>
    <property type="project" value="TreeGrafter"/>
</dbReference>
<protein>
    <submittedName>
        <fullName evidence="2">Diphthine--ammonia ligase</fullName>
        <ecNumber evidence="2">6.3.1.14</ecNumber>
    </submittedName>
</protein>
<dbReference type="AlphaFoldDB" id="A0A7J3ZIQ3"/>
<name>A0A7J3ZIQ3_9CREN</name>
<proteinExistence type="predicted"/>
<dbReference type="InterPro" id="IPR030662">
    <property type="entry name" value="DPH6/MJ0570"/>
</dbReference>
<dbReference type="Gene3D" id="3.40.50.620">
    <property type="entry name" value="HUPs"/>
    <property type="match status" value="1"/>
</dbReference>
<evidence type="ECO:0000313" key="2">
    <source>
        <dbReference type="EMBL" id="HHQ79918.1"/>
    </source>
</evidence>
<dbReference type="CDD" id="cd01994">
    <property type="entry name" value="AANH_PF0828-like"/>
    <property type="match status" value="1"/>
</dbReference>
<dbReference type="InterPro" id="IPR002761">
    <property type="entry name" value="Diphthami_syn_dom"/>
</dbReference>
<keyword evidence="2" id="KW-0436">Ligase</keyword>
<dbReference type="GO" id="GO:0017178">
    <property type="term" value="F:diphthine-ammonia ligase activity"/>
    <property type="evidence" value="ECO:0007669"/>
    <property type="project" value="UniProtKB-EC"/>
</dbReference>
<dbReference type="PANTHER" id="PTHR12196:SF2">
    <property type="entry name" value="DIPHTHINE--AMMONIA LIGASE"/>
    <property type="match status" value="1"/>
</dbReference>
<dbReference type="SUPFAM" id="SSF52402">
    <property type="entry name" value="Adenine nucleotide alpha hydrolases-like"/>
    <property type="match status" value="1"/>
</dbReference>
<organism evidence="2">
    <name type="scientific">Fervidicoccus fontis</name>
    <dbReference type="NCBI Taxonomy" id="683846"/>
    <lineage>
        <taxon>Archaea</taxon>
        <taxon>Thermoproteota</taxon>
        <taxon>Thermoprotei</taxon>
        <taxon>Fervidicoccales</taxon>
        <taxon>Fervidicoccaceae</taxon>
        <taxon>Fervidicoccus</taxon>
    </lineage>
</organism>
<accession>A0A7J3ZIQ3</accession>
<dbReference type="EC" id="6.3.1.14" evidence="2"/>
<dbReference type="InterPro" id="IPR014729">
    <property type="entry name" value="Rossmann-like_a/b/a_fold"/>
</dbReference>
<feature type="domain" description="Diphthamide synthase" evidence="1">
    <location>
        <begin position="1"/>
        <end position="221"/>
    </location>
</feature>
<evidence type="ECO:0000259" key="1">
    <source>
        <dbReference type="Pfam" id="PF01902"/>
    </source>
</evidence>
<gene>
    <name evidence="2" type="ORF">ENM78_00415</name>
</gene>
<dbReference type="PANTHER" id="PTHR12196">
    <property type="entry name" value="DOMAIN OF UNKNOWN FUNCTION 71 DUF71 -CONTAINING PROTEIN"/>
    <property type="match status" value="1"/>
</dbReference>
<dbReference type="EMBL" id="DRZC01000009">
    <property type="protein sequence ID" value="HHQ79918.1"/>
    <property type="molecule type" value="Genomic_DNA"/>
</dbReference>
<sequence>MKLMVLFTGGKDSSYALHVAYLSGHETVGLCYMQPALRDSMLFHEQQLEVVSALSKAYGLPLHVARSVRDDHHSLKRALRECVSSFRRVEGVVVGAILSDYQRLRFLRASEDLGLWSYTPIWRKSQEAYMRELVAEGFTFIITKISCYGLPLDYLGREIDESSVDRIVELARKHGFSPAFEGGEAETLVVKAPLMKKRLRVEGRAYRTGEFTGEFVVERVRLVDW</sequence>
<reference evidence="2" key="1">
    <citation type="journal article" date="2020" name="mSystems">
        <title>Genome- and Community-Level Interaction Insights into Carbon Utilization and Element Cycling Functions of Hydrothermarchaeota in Hydrothermal Sediment.</title>
        <authorList>
            <person name="Zhou Z."/>
            <person name="Liu Y."/>
            <person name="Xu W."/>
            <person name="Pan J."/>
            <person name="Luo Z.H."/>
            <person name="Li M."/>
        </authorList>
    </citation>
    <scope>NUCLEOTIDE SEQUENCE [LARGE SCALE GENOMIC DNA]</scope>
    <source>
        <strain evidence="2">SpSt-1116</strain>
    </source>
</reference>
<dbReference type="NCBIfam" id="TIGR00290">
    <property type="entry name" value="MJ0570_dom"/>
    <property type="match status" value="1"/>
</dbReference>
<dbReference type="Gene3D" id="3.90.1490.10">
    <property type="entry name" value="putative n-type atp pyrophosphatase, domain 2"/>
    <property type="match status" value="1"/>
</dbReference>
<comment type="caution">
    <text evidence="2">The sequence shown here is derived from an EMBL/GenBank/DDBJ whole genome shotgun (WGS) entry which is preliminary data.</text>
</comment>
<dbReference type="Pfam" id="PF01902">
    <property type="entry name" value="Diphthami_syn_2"/>
    <property type="match status" value="1"/>
</dbReference>